<dbReference type="EMBL" id="JANJQO010002794">
    <property type="protein sequence ID" value="KAJ2965953.1"/>
    <property type="molecule type" value="Genomic_DNA"/>
</dbReference>
<gene>
    <name evidence="1" type="ORF">NQ176_g10373</name>
</gene>
<comment type="caution">
    <text evidence="1">The sequence shown here is derived from an EMBL/GenBank/DDBJ whole genome shotgun (WGS) entry which is preliminary data.</text>
</comment>
<sequence length="128" mass="14129">MAAKQFALGPTEDPVLLSSEVLAKQDHLSKVSMEVAMKGIRSFNSNTKKTQAKKPAAKGKGKKGGSVKFSGPDADMFGGDIDEEELERIIEDIRKNQAAEEERKKQAEGKTKTEEKEEPKKEDVHDEL</sequence>
<accession>A0ACC1MGV3</accession>
<dbReference type="Proteomes" id="UP001143910">
    <property type="component" value="Unassembled WGS sequence"/>
</dbReference>
<keyword evidence="2" id="KW-1185">Reference proteome</keyword>
<name>A0ACC1MGV3_9HYPO</name>
<organism evidence="1 2">
    <name type="scientific">Zarea fungicola</name>
    <dbReference type="NCBI Taxonomy" id="93591"/>
    <lineage>
        <taxon>Eukaryota</taxon>
        <taxon>Fungi</taxon>
        <taxon>Dikarya</taxon>
        <taxon>Ascomycota</taxon>
        <taxon>Pezizomycotina</taxon>
        <taxon>Sordariomycetes</taxon>
        <taxon>Hypocreomycetidae</taxon>
        <taxon>Hypocreales</taxon>
        <taxon>Cordycipitaceae</taxon>
        <taxon>Zarea</taxon>
    </lineage>
</organism>
<evidence type="ECO:0000313" key="2">
    <source>
        <dbReference type="Proteomes" id="UP001143910"/>
    </source>
</evidence>
<reference evidence="1" key="1">
    <citation type="submission" date="2022-08" db="EMBL/GenBank/DDBJ databases">
        <title>Genome Sequence of Lecanicillium fungicola.</title>
        <authorList>
            <person name="Buettner E."/>
        </authorList>
    </citation>
    <scope>NUCLEOTIDE SEQUENCE</scope>
    <source>
        <strain evidence="1">Babe33</strain>
    </source>
</reference>
<proteinExistence type="predicted"/>
<evidence type="ECO:0000313" key="1">
    <source>
        <dbReference type="EMBL" id="KAJ2965953.1"/>
    </source>
</evidence>
<protein>
    <submittedName>
        <fullName evidence="1">Uncharacterized protein</fullName>
    </submittedName>
</protein>